<name>A0ABP0NXE6_9DINO</name>
<evidence type="ECO:0000256" key="2">
    <source>
        <dbReference type="ARBA" id="ARBA00023043"/>
    </source>
</evidence>
<keyword evidence="7" id="KW-1185">Reference proteome</keyword>
<feature type="repeat" description="ANK" evidence="3">
    <location>
        <begin position="184"/>
        <end position="216"/>
    </location>
</feature>
<evidence type="ECO:0000256" key="5">
    <source>
        <dbReference type="SAM" id="Phobius"/>
    </source>
</evidence>
<protein>
    <submittedName>
        <fullName evidence="6">Uncharacterized protein</fullName>
    </submittedName>
</protein>
<evidence type="ECO:0000313" key="6">
    <source>
        <dbReference type="EMBL" id="CAK9067489.1"/>
    </source>
</evidence>
<feature type="repeat" description="ANK" evidence="3">
    <location>
        <begin position="251"/>
        <end position="283"/>
    </location>
</feature>
<dbReference type="EMBL" id="CAXAMN010022228">
    <property type="protein sequence ID" value="CAK9067489.1"/>
    <property type="molecule type" value="Genomic_DNA"/>
</dbReference>
<proteinExistence type="predicted"/>
<feature type="transmembrane region" description="Helical" evidence="5">
    <location>
        <begin position="772"/>
        <end position="802"/>
    </location>
</feature>
<dbReference type="Gene3D" id="1.25.40.20">
    <property type="entry name" value="Ankyrin repeat-containing domain"/>
    <property type="match status" value="3"/>
</dbReference>
<feature type="transmembrane region" description="Helical" evidence="5">
    <location>
        <begin position="694"/>
        <end position="715"/>
    </location>
</feature>
<comment type="caution">
    <text evidence="6">The sequence shown here is derived from an EMBL/GenBank/DDBJ whole genome shotgun (WGS) entry which is preliminary data.</text>
</comment>
<evidence type="ECO:0000256" key="1">
    <source>
        <dbReference type="ARBA" id="ARBA00022737"/>
    </source>
</evidence>
<dbReference type="SUPFAM" id="SSF48403">
    <property type="entry name" value="Ankyrin repeat"/>
    <property type="match status" value="1"/>
</dbReference>
<evidence type="ECO:0000256" key="4">
    <source>
        <dbReference type="SAM" id="Coils"/>
    </source>
</evidence>
<accession>A0ABP0NXE6</accession>
<gene>
    <name evidence="6" type="ORF">CCMP2556_LOCUS33170</name>
</gene>
<keyword evidence="5" id="KW-0812">Transmembrane</keyword>
<dbReference type="PROSITE" id="PS50088">
    <property type="entry name" value="ANK_REPEAT"/>
    <property type="match status" value="3"/>
</dbReference>
<dbReference type="PANTHER" id="PTHR24198:SF165">
    <property type="entry name" value="ANKYRIN REPEAT-CONTAINING PROTEIN-RELATED"/>
    <property type="match status" value="1"/>
</dbReference>
<organism evidence="6 7">
    <name type="scientific">Durusdinium trenchii</name>
    <dbReference type="NCBI Taxonomy" id="1381693"/>
    <lineage>
        <taxon>Eukaryota</taxon>
        <taxon>Sar</taxon>
        <taxon>Alveolata</taxon>
        <taxon>Dinophyceae</taxon>
        <taxon>Suessiales</taxon>
        <taxon>Symbiodiniaceae</taxon>
        <taxon>Durusdinium</taxon>
    </lineage>
</organism>
<keyword evidence="5" id="KW-0472">Membrane</keyword>
<keyword evidence="5" id="KW-1133">Transmembrane helix</keyword>
<dbReference type="Proteomes" id="UP001642484">
    <property type="component" value="Unassembled WGS sequence"/>
</dbReference>
<dbReference type="InterPro" id="IPR002110">
    <property type="entry name" value="Ankyrin_rpt"/>
</dbReference>
<dbReference type="InterPro" id="IPR036770">
    <property type="entry name" value="Ankyrin_rpt-contain_sf"/>
</dbReference>
<feature type="coiled-coil region" evidence="4">
    <location>
        <begin position="876"/>
        <end position="903"/>
    </location>
</feature>
<keyword evidence="1" id="KW-0677">Repeat</keyword>
<feature type="repeat" description="ANK" evidence="3">
    <location>
        <begin position="284"/>
        <end position="316"/>
    </location>
</feature>
<dbReference type="Pfam" id="PF12796">
    <property type="entry name" value="Ank_2"/>
    <property type="match status" value="2"/>
</dbReference>
<evidence type="ECO:0000313" key="7">
    <source>
        <dbReference type="Proteomes" id="UP001642484"/>
    </source>
</evidence>
<keyword evidence="4" id="KW-0175">Coiled coil</keyword>
<evidence type="ECO:0000256" key="3">
    <source>
        <dbReference type="PROSITE-ProRule" id="PRU00023"/>
    </source>
</evidence>
<keyword evidence="2 3" id="KW-0040">ANK repeat</keyword>
<dbReference type="PROSITE" id="PS50297">
    <property type="entry name" value="ANK_REP_REGION"/>
    <property type="match status" value="3"/>
</dbReference>
<dbReference type="PANTHER" id="PTHR24198">
    <property type="entry name" value="ANKYRIN REPEAT AND PROTEIN KINASE DOMAIN-CONTAINING PROTEIN"/>
    <property type="match status" value="1"/>
</dbReference>
<reference evidence="6 7" key="1">
    <citation type="submission" date="2024-02" db="EMBL/GenBank/DDBJ databases">
        <authorList>
            <person name="Chen Y."/>
            <person name="Shah S."/>
            <person name="Dougan E. K."/>
            <person name="Thang M."/>
            <person name="Chan C."/>
        </authorList>
    </citation>
    <scope>NUCLEOTIDE SEQUENCE [LARGE SCALE GENOMIC DNA]</scope>
</reference>
<sequence length="969" mass="106958">MASDVKPTGVRLEELAVEMTLPADHAATVAPAARVVSTSTAVSSPAVAPYEGLADPSIVKKKRAKKKAKAKAKSDALTATAMTRPSDFTSVKTWDMMPVEQNKVVSNSASNDWTLESEQRIFESARTAAAEVLDGAAAKWFETHHPWTYDSFTVLHMACGDGNVPVVQCLCGSKANVHAAEGHCGETSLHWAAAKGHVNVVSILLEARVDAHALDKSGRTCLHKAAEFGQVAVVALLFEDANEEPNACDHTGRTSLHFAAKCGHADVVAMLLRAKADAAAGDQNHETPLHCAAAQGHADVVKALLDAKADAKACNSKSIDAVKLAIEHHRAGVIQVLCRAGFWDLSLLASLIRAEGPDAKEALDAWMHPAKTRARAKMELHGLDRAHLRERLRVVLAPEDANRPGQGILRVCESYANLQSQNLFTAPKVQVSLSVVPGLVASDACREELLAALEETANENVFQTDVVEAVVSAAWMQLRFSTAFEIFVSLVTIVLLCHSSYAFRHGHPEAVASLVLIGVLHMQKSIEEFCQYVTMCWKLRLRLLNFDNGADMSYIIIGWGAILRQALDQNRLEKPFMAIFSAMAWLRALYTLRGESWMGPRLLPILSALKDTLAFFIVTGTCILAATHAYYNLQLREEPIPTYGAFLQVMRLGIFGDFDLFEFEGVDPTYKLGEGEEWEPQDPEPGATFVWAHALFYFTGIGIAILLMNLLIGVLGQNFELYQDQSAMLFQRARAKMLLELQARPWRHCGSWFIKHLRELTSQMRKSQFGCVLYWLCVGALVMLLLPCWLALGSCVAAVAVLCRIIFQMQLSGMFYSVAVPLGYCGSGYDDNSNHKIDEYSSPEKSKIWVVLRWEAPMEELRSLRSEVKIHVKSMQGELEKKLQGVDEKLKGVENTLQDLSSAQKEMEMLGPFCDVKHGDLGSDSFGVSGVLRQGFANVLFFNCFRCFSGFLQHQFRVQFFQLFRGDLF</sequence>
<dbReference type="SMART" id="SM00248">
    <property type="entry name" value="ANK"/>
    <property type="match status" value="6"/>
</dbReference>